<evidence type="ECO:0000313" key="8">
    <source>
        <dbReference type="Proteomes" id="UP000316759"/>
    </source>
</evidence>
<dbReference type="Pfam" id="PF01557">
    <property type="entry name" value="FAA_hydrolase"/>
    <property type="match status" value="1"/>
</dbReference>
<evidence type="ECO:0000256" key="4">
    <source>
        <dbReference type="ARBA" id="ARBA00044911"/>
    </source>
</evidence>
<organism evidence="7 8">
    <name type="scientific">Fasciola gigantica</name>
    <name type="common">Giant liver fluke</name>
    <dbReference type="NCBI Taxonomy" id="46835"/>
    <lineage>
        <taxon>Eukaryota</taxon>
        <taxon>Metazoa</taxon>
        <taxon>Spiralia</taxon>
        <taxon>Lophotrochozoa</taxon>
        <taxon>Platyhelminthes</taxon>
        <taxon>Trematoda</taxon>
        <taxon>Digenea</taxon>
        <taxon>Plagiorchiida</taxon>
        <taxon>Echinostomata</taxon>
        <taxon>Echinostomatoidea</taxon>
        <taxon>Fasciolidae</taxon>
        <taxon>Fasciola</taxon>
    </lineage>
</organism>
<keyword evidence="2" id="KW-0479">Metal-binding</keyword>
<dbReference type="InterPro" id="IPR011234">
    <property type="entry name" value="Fumarylacetoacetase-like_C"/>
</dbReference>
<evidence type="ECO:0000313" key="7">
    <source>
        <dbReference type="EMBL" id="TPP60590.1"/>
    </source>
</evidence>
<dbReference type="InterPro" id="IPR036663">
    <property type="entry name" value="Fumarylacetoacetase_C_sf"/>
</dbReference>
<protein>
    <recommendedName>
        <fullName evidence="5">oxaloacetate tautomerase</fullName>
        <ecNumber evidence="5">5.3.2.2</ecNumber>
    </recommendedName>
    <alternativeName>
        <fullName evidence="3">Fumarylacetoacetate hydrolase domain-containing protein 1</fullName>
    </alternativeName>
</protein>
<dbReference type="Proteomes" id="UP000316759">
    <property type="component" value="Unassembled WGS sequence"/>
</dbReference>
<dbReference type="GO" id="GO:0046872">
    <property type="term" value="F:metal ion binding"/>
    <property type="evidence" value="ECO:0007669"/>
    <property type="project" value="UniProtKB-KW"/>
</dbReference>
<sequence length="110" mass="12290">MSQSLRQICRKVVAVGRNYIEHARELGNVISHDPVVFLKPSSSIIEPGGKIRIPHGATEVTSRGGNWDPDYRQRRLARGKTVRGSEDVVFVVHVMYPKQSDILDACFDSS</sequence>
<keyword evidence="8" id="KW-1185">Reference proteome</keyword>
<gene>
    <name evidence="7" type="ORF">FGIG_12542</name>
</gene>
<dbReference type="Gene3D" id="3.90.850.10">
    <property type="entry name" value="Fumarylacetoacetase-like, C-terminal domain"/>
    <property type="match status" value="1"/>
</dbReference>
<evidence type="ECO:0000256" key="2">
    <source>
        <dbReference type="ARBA" id="ARBA00022723"/>
    </source>
</evidence>
<reference evidence="7 8" key="1">
    <citation type="submission" date="2019-04" db="EMBL/GenBank/DDBJ databases">
        <title>Annotation for the trematode Fasciola gigantica.</title>
        <authorList>
            <person name="Choi Y.-J."/>
        </authorList>
    </citation>
    <scope>NUCLEOTIDE SEQUENCE [LARGE SCALE GENOMIC DNA]</scope>
    <source>
        <strain evidence="7">Uganda_cow_1</strain>
    </source>
</reference>
<evidence type="ECO:0000256" key="5">
    <source>
        <dbReference type="ARBA" id="ARBA00044973"/>
    </source>
</evidence>
<proteinExistence type="inferred from homology"/>
<dbReference type="PANTHER" id="PTHR11820">
    <property type="entry name" value="ACYLPYRUVASE"/>
    <property type="match status" value="1"/>
</dbReference>
<name>A0A504YS53_FASGI</name>
<dbReference type="GO" id="GO:0018773">
    <property type="term" value="F:acetylpyruvate hydrolase activity"/>
    <property type="evidence" value="ECO:0007669"/>
    <property type="project" value="TreeGrafter"/>
</dbReference>
<dbReference type="EMBL" id="SUNJ01009205">
    <property type="protein sequence ID" value="TPP60590.1"/>
    <property type="molecule type" value="Genomic_DNA"/>
</dbReference>
<dbReference type="STRING" id="46835.A0A504YS53"/>
<evidence type="ECO:0000256" key="3">
    <source>
        <dbReference type="ARBA" id="ARBA00042340"/>
    </source>
</evidence>
<dbReference type="GO" id="GO:0050163">
    <property type="term" value="F:oxaloacetate tautomerase activity"/>
    <property type="evidence" value="ECO:0007669"/>
    <property type="project" value="UniProtKB-EC"/>
</dbReference>
<dbReference type="SUPFAM" id="SSF56529">
    <property type="entry name" value="FAH"/>
    <property type="match status" value="1"/>
</dbReference>
<dbReference type="OrthoDB" id="411064at2759"/>
<feature type="domain" description="Fumarylacetoacetase-like C-terminal" evidence="6">
    <location>
        <begin position="11"/>
        <end position="60"/>
    </location>
</feature>
<comment type="catalytic activity">
    <reaction evidence="4">
        <text>oxaloacetate = enol-oxaloacetate</text>
        <dbReference type="Rhea" id="RHEA:16021"/>
        <dbReference type="ChEBI" id="CHEBI:16452"/>
        <dbReference type="ChEBI" id="CHEBI:17479"/>
        <dbReference type="EC" id="5.3.2.2"/>
    </reaction>
    <physiologicalReaction direction="right-to-left" evidence="4">
        <dbReference type="Rhea" id="RHEA:16023"/>
    </physiologicalReaction>
</comment>
<evidence type="ECO:0000259" key="6">
    <source>
        <dbReference type="Pfam" id="PF01557"/>
    </source>
</evidence>
<dbReference type="EC" id="5.3.2.2" evidence="5"/>
<evidence type="ECO:0000256" key="1">
    <source>
        <dbReference type="ARBA" id="ARBA00010211"/>
    </source>
</evidence>
<dbReference type="GO" id="GO:0005739">
    <property type="term" value="C:mitochondrion"/>
    <property type="evidence" value="ECO:0007669"/>
    <property type="project" value="TreeGrafter"/>
</dbReference>
<dbReference type="PANTHER" id="PTHR11820:SF7">
    <property type="entry name" value="ACYLPYRUVASE FAHD1, MITOCHONDRIAL"/>
    <property type="match status" value="1"/>
</dbReference>
<dbReference type="AlphaFoldDB" id="A0A504YS53"/>
<accession>A0A504YS53</accession>
<comment type="caution">
    <text evidence="7">The sequence shown here is derived from an EMBL/GenBank/DDBJ whole genome shotgun (WGS) entry which is preliminary data.</text>
</comment>
<comment type="similarity">
    <text evidence="1">Belongs to the FAH family.</text>
</comment>